<proteinExistence type="predicted"/>
<keyword evidence="1" id="KW-0238">DNA-binding</keyword>
<dbReference type="Pfam" id="PF01381">
    <property type="entry name" value="HTH_3"/>
    <property type="match status" value="1"/>
</dbReference>
<dbReference type="PROSITE" id="PS50943">
    <property type="entry name" value="HTH_CROC1"/>
    <property type="match status" value="1"/>
</dbReference>
<organism evidence="2 3">
    <name type="scientific">Bacillus cereus</name>
    <dbReference type="NCBI Taxonomy" id="1396"/>
    <lineage>
        <taxon>Bacteria</taxon>
        <taxon>Bacillati</taxon>
        <taxon>Bacillota</taxon>
        <taxon>Bacilli</taxon>
        <taxon>Bacillales</taxon>
        <taxon>Bacillaceae</taxon>
        <taxon>Bacillus</taxon>
        <taxon>Bacillus cereus group</taxon>
    </lineage>
</organism>
<evidence type="ECO:0000313" key="2">
    <source>
        <dbReference type="EMBL" id="PEC19397.1"/>
    </source>
</evidence>
<dbReference type="PANTHER" id="PTHR46558">
    <property type="entry name" value="TRACRIPTIONAL REGULATORY PROTEIN-RELATED-RELATED"/>
    <property type="match status" value="1"/>
</dbReference>
<dbReference type="SUPFAM" id="SSF47413">
    <property type="entry name" value="lambda repressor-like DNA-binding domains"/>
    <property type="match status" value="1"/>
</dbReference>
<protein>
    <submittedName>
        <fullName evidence="2">Uncharacterized protein</fullName>
    </submittedName>
</protein>
<dbReference type="AlphaFoldDB" id="A0A2C1ZEM1"/>
<sequence>METLGDRLKYEREKRGWSQVYIAEKLGMKRSSTYANWEYNIRQPDNEMLIKLSEVLEVSTDYLLGNSNKFDKIISNEEYDSLGEITNHVKQLGIEDMGFFDIEKWKNLSPEDVEMIKRHFEMVVELAEKRRK</sequence>
<gene>
    <name evidence="2" type="ORF">COM96_25390</name>
</gene>
<dbReference type="GO" id="GO:0003677">
    <property type="term" value="F:DNA binding"/>
    <property type="evidence" value="ECO:0007669"/>
    <property type="project" value="UniProtKB-KW"/>
</dbReference>
<reference evidence="2 3" key="1">
    <citation type="submission" date="2017-09" db="EMBL/GenBank/DDBJ databases">
        <title>Large-scale bioinformatics analysis of Bacillus genomes uncovers conserved roles of natural products in bacterial physiology.</title>
        <authorList>
            <consortium name="Agbiome Team Llc"/>
            <person name="Bleich R.M."/>
            <person name="Grubbs K.J."/>
            <person name="Santa Maria K.C."/>
            <person name="Allen S.E."/>
            <person name="Farag S."/>
            <person name="Shank E.A."/>
            <person name="Bowers A."/>
        </authorList>
    </citation>
    <scope>NUCLEOTIDE SEQUENCE [LARGE SCALE GENOMIC DNA]</scope>
    <source>
        <strain evidence="2 3">AFS096845</strain>
    </source>
</reference>
<comment type="caution">
    <text evidence="2">The sequence shown here is derived from an EMBL/GenBank/DDBJ whole genome shotgun (WGS) entry which is preliminary data.</text>
</comment>
<evidence type="ECO:0000313" key="3">
    <source>
        <dbReference type="Proteomes" id="UP000220006"/>
    </source>
</evidence>
<dbReference type="EMBL" id="NVLK01000068">
    <property type="protein sequence ID" value="PEC19397.1"/>
    <property type="molecule type" value="Genomic_DNA"/>
</dbReference>
<dbReference type="PANTHER" id="PTHR46558:SF11">
    <property type="entry name" value="HTH-TYPE TRANSCRIPTIONAL REGULATOR XRE"/>
    <property type="match status" value="1"/>
</dbReference>
<dbReference type="InterPro" id="IPR010982">
    <property type="entry name" value="Lambda_DNA-bd_dom_sf"/>
</dbReference>
<accession>A0A2C1ZEM1</accession>
<dbReference type="InterPro" id="IPR001387">
    <property type="entry name" value="Cro/C1-type_HTH"/>
</dbReference>
<name>A0A2C1ZEM1_BACCE</name>
<dbReference type="CDD" id="cd00093">
    <property type="entry name" value="HTH_XRE"/>
    <property type="match status" value="1"/>
</dbReference>
<evidence type="ECO:0000256" key="1">
    <source>
        <dbReference type="ARBA" id="ARBA00023125"/>
    </source>
</evidence>
<dbReference type="Gene3D" id="1.10.260.40">
    <property type="entry name" value="lambda repressor-like DNA-binding domains"/>
    <property type="match status" value="1"/>
</dbReference>
<dbReference type="SMART" id="SM00530">
    <property type="entry name" value="HTH_XRE"/>
    <property type="match status" value="1"/>
</dbReference>
<dbReference type="Proteomes" id="UP000220006">
    <property type="component" value="Unassembled WGS sequence"/>
</dbReference>
<dbReference type="RefSeq" id="WP_097906067.1">
    <property type="nucleotide sequence ID" value="NZ_JAUCFW010000007.1"/>
</dbReference>